<dbReference type="InterPro" id="IPR001236">
    <property type="entry name" value="Lactate/malate_DH_N"/>
</dbReference>
<feature type="binding site" evidence="8">
    <location>
        <position position="38"/>
    </location>
    <ligand>
        <name>NAD(+)</name>
        <dbReference type="ChEBI" id="CHEBI:57540"/>
    </ligand>
</feature>
<feature type="domain" description="Lactate/malate dehydrogenase N-terminal" evidence="10">
    <location>
        <begin position="7"/>
        <end position="146"/>
    </location>
</feature>
<protein>
    <recommendedName>
        <fullName evidence="3">L-lactate dehydrogenase</fullName>
        <ecNumber evidence="3">1.1.1.27</ecNumber>
    </recommendedName>
</protein>
<reference evidence="12 13" key="1">
    <citation type="journal article" date="2018" name="Mol. Ecol.">
        <title>The obligate alkalophilic soda-lake fungus Sodiomyces alkalinus has shifted to a protein diet.</title>
        <authorList>
            <person name="Grum-Grzhimaylo A.A."/>
            <person name="Falkoski D.L."/>
            <person name="van den Heuvel J."/>
            <person name="Valero-Jimenez C.A."/>
            <person name="Min B."/>
            <person name="Choi I.G."/>
            <person name="Lipzen A."/>
            <person name="Daum C.G."/>
            <person name="Aanen D.K."/>
            <person name="Tsang A."/>
            <person name="Henrissat B."/>
            <person name="Bilanenko E.N."/>
            <person name="de Vries R.P."/>
            <person name="van Kan J.A.L."/>
            <person name="Grigoriev I.V."/>
            <person name="Debets A.J.M."/>
        </authorList>
    </citation>
    <scope>NUCLEOTIDE SEQUENCE [LARGE SCALE GENOMIC DNA]</scope>
    <source>
        <strain evidence="12 13">F11</strain>
    </source>
</reference>
<dbReference type="Proteomes" id="UP000272025">
    <property type="component" value="Unassembled WGS sequence"/>
</dbReference>
<keyword evidence="13" id="KW-1185">Reference proteome</keyword>
<keyword evidence="5 8" id="KW-0520">NAD</keyword>
<dbReference type="GO" id="GO:0005737">
    <property type="term" value="C:cytoplasm"/>
    <property type="evidence" value="ECO:0007669"/>
    <property type="project" value="InterPro"/>
</dbReference>
<evidence type="ECO:0000256" key="4">
    <source>
        <dbReference type="ARBA" id="ARBA00023002"/>
    </source>
</evidence>
<accession>A0A3N2Q0D2</accession>
<dbReference type="GeneID" id="39581850"/>
<dbReference type="CDD" id="cd05292">
    <property type="entry name" value="LDH_2"/>
    <property type="match status" value="1"/>
</dbReference>
<dbReference type="NCBIfam" id="TIGR01771">
    <property type="entry name" value="L-LDH-NAD"/>
    <property type="match status" value="1"/>
</dbReference>
<evidence type="ECO:0000256" key="9">
    <source>
        <dbReference type="RuleBase" id="RU003369"/>
    </source>
</evidence>
<dbReference type="AlphaFoldDB" id="A0A3N2Q0D2"/>
<evidence type="ECO:0000259" key="11">
    <source>
        <dbReference type="Pfam" id="PF02866"/>
    </source>
</evidence>
<dbReference type="InterPro" id="IPR011304">
    <property type="entry name" value="L-lactate_DH"/>
</dbReference>
<dbReference type="STRING" id="1314773.A0A3N2Q0D2"/>
<name>A0A3N2Q0D2_SODAK</name>
<dbReference type="EMBL" id="ML119052">
    <property type="protein sequence ID" value="ROT40200.1"/>
    <property type="molecule type" value="Genomic_DNA"/>
</dbReference>
<evidence type="ECO:0000256" key="1">
    <source>
        <dbReference type="ARBA" id="ARBA00004843"/>
    </source>
</evidence>
<dbReference type="Gene3D" id="3.90.110.10">
    <property type="entry name" value="Lactate dehydrogenase/glycoside hydrolase, family 4, C-terminal"/>
    <property type="match status" value="1"/>
</dbReference>
<dbReference type="Pfam" id="PF02866">
    <property type="entry name" value="Ldh_1_C"/>
    <property type="match status" value="1"/>
</dbReference>
<dbReference type="SUPFAM" id="SSF51735">
    <property type="entry name" value="NAD(P)-binding Rossmann-fold domains"/>
    <property type="match status" value="1"/>
</dbReference>
<dbReference type="NCBIfam" id="NF000824">
    <property type="entry name" value="PRK00066.1"/>
    <property type="match status" value="1"/>
</dbReference>
<gene>
    <name evidence="12" type="ORF">SODALDRAFT_348493</name>
</gene>
<proteinExistence type="inferred from homology"/>
<dbReference type="SUPFAM" id="SSF56327">
    <property type="entry name" value="LDH C-terminal domain-like"/>
    <property type="match status" value="1"/>
</dbReference>
<evidence type="ECO:0000313" key="13">
    <source>
        <dbReference type="Proteomes" id="UP000272025"/>
    </source>
</evidence>
<evidence type="ECO:0000313" key="12">
    <source>
        <dbReference type="EMBL" id="ROT40200.1"/>
    </source>
</evidence>
<dbReference type="PIRSF" id="PIRSF000102">
    <property type="entry name" value="Lac_mal_DH"/>
    <property type="match status" value="1"/>
</dbReference>
<evidence type="ECO:0000256" key="3">
    <source>
        <dbReference type="ARBA" id="ARBA00012967"/>
    </source>
</evidence>
<evidence type="ECO:0000256" key="5">
    <source>
        <dbReference type="ARBA" id="ARBA00023027"/>
    </source>
</evidence>
<comment type="similarity">
    <text evidence="2">Belongs to the LDH/MDH superfamily. LDH family.</text>
</comment>
<feature type="binding site" evidence="8">
    <location>
        <begin position="13"/>
        <end position="18"/>
    </location>
    <ligand>
        <name>NAD(+)</name>
        <dbReference type="ChEBI" id="CHEBI:57540"/>
    </ligand>
</feature>
<dbReference type="GO" id="GO:0004459">
    <property type="term" value="F:L-lactate dehydrogenase (NAD+) activity"/>
    <property type="evidence" value="ECO:0007669"/>
    <property type="project" value="UniProtKB-EC"/>
</dbReference>
<comment type="catalytic activity">
    <reaction evidence="6">
        <text>(S)-lactate + NAD(+) = pyruvate + NADH + H(+)</text>
        <dbReference type="Rhea" id="RHEA:23444"/>
        <dbReference type="ChEBI" id="CHEBI:15361"/>
        <dbReference type="ChEBI" id="CHEBI:15378"/>
        <dbReference type="ChEBI" id="CHEBI:16651"/>
        <dbReference type="ChEBI" id="CHEBI:57540"/>
        <dbReference type="ChEBI" id="CHEBI:57945"/>
        <dbReference type="EC" id="1.1.1.27"/>
    </reaction>
</comment>
<dbReference type="PRINTS" id="PR00086">
    <property type="entry name" value="LLDHDRGNASE"/>
</dbReference>
<evidence type="ECO:0000256" key="6">
    <source>
        <dbReference type="ARBA" id="ARBA00049258"/>
    </source>
</evidence>
<dbReference type="PANTHER" id="PTHR43128">
    <property type="entry name" value="L-2-HYDROXYCARBOXYLATE DEHYDROGENASE (NAD(P)(+))"/>
    <property type="match status" value="1"/>
</dbReference>
<keyword evidence="4 9" id="KW-0560">Oxidoreductase</keyword>
<dbReference type="InterPro" id="IPR001557">
    <property type="entry name" value="L-lactate/malate_DH"/>
</dbReference>
<sequence length="316" mass="33697">MATQQPVKVAIIGAGYVGATTVYALLLSRAAAEIVLVDIDEDRARGEAMDLAHAAPFSHQTRVWSGQYEDCAGATVIILTAGANQKPGQTRTQLAETNYNIFREIVPRVARHASSEAVLVVSANPVDVLTHAAVTFSGFPPHRVVGSGTSLDSARFASELGRRLQIDAASIHAIIIGEHGDAEIPVWSLATVSGMHIRDYCRQADLDFGDEAMERCFEETKQAAGRIIGLKGATGYGIAAELLRIVQAIVRNENTLLPVSCVGSYAGVDDVALSVPRKVNRDGCRDAVPLLLNEEEQKGLGESAQKLKGIIDSLQS</sequence>
<evidence type="ECO:0000256" key="7">
    <source>
        <dbReference type="PIRSR" id="PIRSR000102-1"/>
    </source>
</evidence>
<dbReference type="EC" id="1.1.1.27" evidence="3"/>
<organism evidence="12 13">
    <name type="scientific">Sodiomyces alkalinus (strain CBS 110278 / VKM F-3762 / F11)</name>
    <name type="common">Alkaliphilic filamentous fungus</name>
    <dbReference type="NCBI Taxonomy" id="1314773"/>
    <lineage>
        <taxon>Eukaryota</taxon>
        <taxon>Fungi</taxon>
        <taxon>Dikarya</taxon>
        <taxon>Ascomycota</taxon>
        <taxon>Pezizomycotina</taxon>
        <taxon>Sordariomycetes</taxon>
        <taxon>Hypocreomycetidae</taxon>
        <taxon>Glomerellales</taxon>
        <taxon>Plectosphaerellaceae</taxon>
        <taxon>Sodiomyces</taxon>
    </lineage>
</organism>
<dbReference type="RefSeq" id="XP_028468006.1">
    <property type="nucleotide sequence ID" value="XM_028613372.1"/>
</dbReference>
<dbReference type="InterPro" id="IPR022383">
    <property type="entry name" value="Lactate/malate_DH_C"/>
</dbReference>
<dbReference type="Gene3D" id="3.40.50.720">
    <property type="entry name" value="NAD(P)-binding Rossmann-like Domain"/>
    <property type="match status" value="1"/>
</dbReference>
<dbReference type="GO" id="GO:0006089">
    <property type="term" value="P:lactate metabolic process"/>
    <property type="evidence" value="ECO:0007669"/>
    <property type="project" value="TreeGrafter"/>
</dbReference>
<dbReference type="InterPro" id="IPR036291">
    <property type="entry name" value="NAD(P)-bd_dom_sf"/>
</dbReference>
<dbReference type="Pfam" id="PF00056">
    <property type="entry name" value="Ldh_1_N"/>
    <property type="match status" value="1"/>
</dbReference>
<dbReference type="InterPro" id="IPR015955">
    <property type="entry name" value="Lactate_DH/Glyco_Ohase_4_C"/>
</dbReference>
<dbReference type="HAMAP" id="MF_00488">
    <property type="entry name" value="Lactate_dehydrog"/>
    <property type="match status" value="1"/>
</dbReference>
<evidence type="ECO:0000256" key="2">
    <source>
        <dbReference type="ARBA" id="ARBA00006054"/>
    </source>
</evidence>
<dbReference type="OrthoDB" id="6270329at2759"/>
<evidence type="ECO:0000259" key="10">
    <source>
        <dbReference type="Pfam" id="PF00056"/>
    </source>
</evidence>
<feature type="binding site" evidence="8">
    <location>
        <position position="98"/>
    </location>
    <ligand>
        <name>NAD(+)</name>
        <dbReference type="ChEBI" id="CHEBI:57540"/>
    </ligand>
</feature>
<evidence type="ECO:0000256" key="8">
    <source>
        <dbReference type="PIRSR" id="PIRSR000102-3"/>
    </source>
</evidence>
<feature type="domain" description="Lactate/malate dehydrogenase C-terminal" evidence="11">
    <location>
        <begin position="149"/>
        <end position="313"/>
    </location>
</feature>
<dbReference type="PANTHER" id="PTHR43128:SF16">
    <property type="entry name" value="L-LACTATE DEHYDROGENASE"/>
    <property type="match status" value="1"/>
</dbReference>
<comment type="pathway">
    <text evidence="1">Fermentation; pyruvate fermentation to lactate; (S)-lactate from pyruvate: step 1/1.</text>
</comment>
<feature type="active site" description="Proton acceptor" evidence="7">
    <location>
        <position position="179"/>
    </location>
</feature>
<dbReference type="UniPathway" id="UPA00554">
    <property type="reaction ID" value="UER00611"/>
</dbReference>